<accession>A0A2D0PYH8</accession>
<dbReference type="SMART" id="SM00184">
    <property type="entry name" value="RING"/>
    <property type="match status" value="1"/>
</dbReference>
<evidence type="ECO:0000259" key="7">
    <source>
        <dbReference type="PROSITE" id="PS50119"/>
    </source>
</evidence>
<dbReference type="PROSITE" id="PS00518">
    <property type="entry name" value="ZF_RING_1"/>
    <property type="match status" value="1"/>
</dbReference>
<dbReference type="SMART" id="SM00336">
    <property type="entry name" value="BBOX"/>
    <property type="match status" value="1"/>
</dbReference>
<keyword evidence="2 4" id="KW-0863">Zinc-finger</keyword>
<dbReference type="AlphaFoldDB" id="A0A2D0PYH8"/>
<feature type="compositionally biased region" description="Basic and acidic residues" evidence="5">
    <location>
        <begin position="213"/>
        <end position="227"/>
    </location>
</feature>
<feature type="domain" description="RING-type" evidence="6">
    <location>
        <begin position="14"/>
        <end position="56"/>
    </location>
</feature>
<dbReference type="InterPro" id="IPR051051">
    <property type="entry name" value="E3_ubiq-ligase_TRIM/RNF"/>
</dbReference>
<dbReference type="InterPro" id="IPR017907">
    <property type="entry name" value="Znf_RING_CS"/>
</dbReference>
<dbReference type="Gene3D" id="4.10.830.40">
    <property type="match status" value="1"/>
</dbReference>
<dbReference type="PROSITE" id="PS50119">
    <property type="entry name" value="ZF_BBOX"/>
    <property type="match status" value="1"/>
</dbReference>
<dbReference type="InterPro" id="IPR058030">
    <property type="entry name" value="TRIM8/14/16/25/29/45/65_CC"/>
</dbReference>
<dbReference type="GeneID" id="108257673"/>
<dbReference type="Pfam" id="PF00643">
    <property type="entry name" value="zf-B_box"/>
    <property type="match status" value="1"/>
</dbReference>
<dbReference type="Pfam" id="PF25600">
    <property type="entry name" value="TRIM_CC"/>
    <property type="match status" value="1"/>
</dbReference>
<evidence type="ECO:0000256" key="3">
    <source>
        <dbReference type="ARBA" id="ARBA00022833"/>
    </source>
</evidence>
<evidence type="ECO:0000256" key="1">
    <source>
        <dbReference type="ARBA" id="ARBA00022723"/>
    </source>
</evidence>
<evidence type="ECO:0000256" key="4">
    <source>
        <dbReference type="PROSITE-ProRule" id="PRU00024"/>
    </source>
</evidence>
<reference evidence="8" key="1">
    <citation type="journal article" date="2016" name="Nat. Commun.">
        <title>The channel catfish genome sequence provides insights into the evolution of scale formation in teleosts.</title>
        <authorList>
            <person name="Liu Z."/>
            <person name="Liu S."/>
            <person name="Yao J."/>
            <person name="Bao L."/>
            <person name="Zhang J."/>
            <person name="Li Y."/>
            <person name="Jiang C."/>
            <person name="Sun L."/>
            <person name="Wang R."/>
            <person name="Zhang Y."/>
            <person name="Zhou T."/>
            <person name="Zeng Q."/>
            <person name="Fu Q."/>
            <person name="Gao S."/>
            <person name="Li N."/>
            <person name="Koren S."/>
            <person name="Jiang Y."/>
            <person name="Zimin A."/>
            <person name="Xu P."/>
            <person name="Phillippy A.M."/>
            <person name="Geng X."/>
            <person name="Song L."/>
            <person name="Sun F."/>
            <person name="Li C."/>
            <person name="Wang X."/>
            <person name="Chen A."/>
            <person name="Jin Y."/>
            <person name="Yuan Z."/>
            <person name="Yang Y."/>
            <person name="Tan S."/>
            <person name="Peatman E."/>
            <person name="Lu J."/>
            <person name="Qin Z."/>
            <person name="Dunham R."/>
            <person name="Li Z."/>
            <person name="Sonstegard T."/>
            <person name="Feng J."/>
            <person name="Danzmann R.G."/>
            <person name="Schroeder S."/>
            <person name="Scheffler B."/>
            <person name="Duke M.V."/>
            <person name="Ballard L."/>
            <person name="Kucuktas H."/>
            <person name="Kaltenboeck L."/>
            <person name="Liu H."/>
            <person name="Armbruster J."/>
            <person name="Xie Y."/>
            <person name="Kirby M.L."/>
            <person name="Tian Y."/>
            <person name="Flanagan M.E."/>
            <person name="Mu W."/>
            <person name="Waldbieser G.C."/>
        </authorList>
    </citation>
    <scope>NUCLEOTIDE SEQUENCE [LARGE SCALE GENOMIC DNA]</scope>
    <source>
        <strain evidence="8">SDA103</strain>
    </source>
</reference>
<keyword evidence="9" id="KW-0436">Ligase</keyword>
<dbReference type="InterPro" id="IPR013083">
    <property type="entry name" value="Znf_RING/FYVE/PHD"/>
</dbReference>
<keyword evidence="3" id="KW-0862">Zinc</keyword>
<evidence type="ECO:0000313" key="9">
    <source>
        <dbReference type="RefSeq" id="XP_017311092.1"/>
    </source>
</evidence>
<dbReference type="InterPro" id="IPR001841">
    <property type="entry name" value="Znf_RING"/>
</dbReference>
<reference evidence="9" key="2">
    <citation type="submission" date="2025-08" db="UniProtKB">
        <authorList>
            <consortium name="RefSeq"/>
        </authorList>
    </citation>
    <scope>IDENTIFICATION</scope>
    <source>
        <tissue evidence="9">Blood</tissue>
    </source>
</reference>
<evidence type="ECO:0000256" key="2">
    <source>
        <dbReference type="ARBA" id="ARBA00022771"/>
    </source>
</evidence>
<dbReference type="Proteomes" id="UP000221080">
    <property type="component" value="Chromosome 25"/>
</dbReference>
<organism evidence="8 9">
    <name type="scientific">Ictalurus punctatus</name>
    <name type="common">Channel catfish</name>
    <name type="synonym">Silurus punctatus</name>
    <dbReference type="NCBI Taxonomy" id="7998"/>
    <lineage>
        <taxon>Eukaryota</taxon>
        <taxon>Metazoa</taxon>
        <taxon>Chordata</taxon>
        <taxon>Craniata</taxon>
        <taxon>Vertebrata</taxon>
        <taxon>Euteleostomi</taxon>
        <taxon>Actinopterygii</taxon>
        <taxon>Neopterygii</taxon>
        <taxon>Teleostei</taxon>
        <taxon>Ostariophysi</taxon>
        <taxon>Siluriformes</taxon>
        <taxon>Ictaluridae</taxon>
        <taxon>Ictalurus</taxon>
    </lineage>
</organism>
<dbReference type="CDD" id="cd19802">
    <property type="entry name" value="Bbox1_TRIM8-like"/>
    <property type="match status" value="1"/>
</dbReference>
<dbReference type="PROSITE" id="PS50089">
    <property type="entry name" value="ZF_RING_2"/>
    <property type="match status" value="1"/>
</dbReference>
<dbReference type="GO" id="GO:0008270">
    <property type="term" value="F:zinc ion binding"/>
    <property type="evidence" value="ECO:0007669"/>
    <property type="project" value="UniProtKB-KW"/>
</dbReference>
<feature type="region of interest" description="Disordered" evidence="5">
    <location>
        <begin position="213"/>
        <end position="233"/>
    </location>
</feature>
<evidence type="ECO:0000313" key="8">
    <source>
        <dbReference type="Proteomes" id="UP000221080"/>
    </source>
</evidence>
<proteinExistence type="predicted"/>
<dbReference type="KEGG" id="ipu:108257673"/>
<protein>
    <submittedName>
        <fullName evidence="9">E3 ubiquitin/ISG15 ligase TRIM25</fullName>
    </submittedName>
</protein>
<dbReference type="SUPFAM" id="SSF57845">
    <property type="entry name" value="B-box zinc-binding domain"/>
    <property type="match status" value="1"/>
</dbReference>
<evidence type="ECO:0000256" key="5">
    <source>
        <dbReference type="SAM" id="MobiDB-lite"/>
    </source>
</evidence>
<keyword evidence="8" id="KW-1185">Reference proteome</keyword>
<sequence>MAASLFRDRDQYNCSVCLDLMNDPVTIPCGHSYCRSCIKHYWDRNYSRRARCPQCRQDFPKTPALNKNTMLAEILETLRNTTLQGSPPSPPAQTSAQPGEVECDFCTDVKLRAVRSCLECRAAYCETHLQPHYDFPALRKHKLVVATEILTCPRHDKLLEAFCRTDNILICMSCVMDEHKGHDTVSSAAERDEKQVTLQANKHKFVEKRKEKEKELHELRKATESHTRSTQKAVEETELAFNSLVTALEKSCSEVTERIRAQEAAYNDRAVELQEQLEIEIAMLMGQEDIVDKLIQTEDNVYFLQNFESMPSPSGDEESPARTLEPLVSLSDVRKMISEFKEKLEIFYKQELENMFRKFHIKVGDRVRVKSSVNTPTFNWGCTVTHRSVGVVMSISEETVIVDFPEHKKWKGLLSEMERVTAADESGISAQQRRIKVGDRVRVKPSVTNPKLSWGRVTHQSVGVVKHLVGEEMTVDFPEHSSWIGVVSEMELVP</sequence>
<dbReference type="SUPFAM" id="SSF57850">
    <property type="entry name" value="RING/U-box"/>
    <property type="match status" value="1"/>
</dbReference>
<gene>
    <name evidence="9" type="primary">LOC108257673</name>
</gene>
<dbReference type="PANTHER" id="PTHR25465:SF75">
    <property type="entry name" value="E3 UBIQUITIN_ISG15 LIGASE TRIM25-RELATED"/>
    <property type="match status" value="1"/>
</dbReference>
<evidence type="ECO:0000259" key="6">
    <source>
        <dbReference type="PROSITE" id="PS50089"/>
    </source>
</evidence>
<dbReference type="OrthoDB" id="264520at2759"/>
<dbReference type="PANTHER" id="PTHR25465">
    <property type="entry name" value="B-BOX DOMAIN CONTAINING"/>
    <property type="match status" value="1"/>
</dbReference>
<dbReference type="RefSeq" id="XP_017311092.1">
    <property type="nucleotide sequence ID" value="XM_017455603.3"/>
</dbReference>
<feature type="domain" description="B box-type" evidence="7">
    <location>
        <begin position="147"/>
        <end position="187"/>
    </location>
</feature>
<dbReference type="CDD" id="cd19769">
    <property type="entry name" value="Bbox2_TRIM16-like"/>
    <property type="match status" value="1"/>
</dbReference>
<keyword evidence="1" id="KW-0479">Metal-binding</keyword>
<dbReference type="Gene3D" id="3.30.160.60">
    <property type="entry name" value="Classic Zinc Finger"/>
    <property type="match status" value="1"/>
</dbReference>
<dbReference type="Gene3D" id="3.30.40.10">
    <property type="entry name" value="Zinc/RING finger domain, C3HC4 (zinc finger)"/>
    <property type="match status" value="1"/>
</dbReference>
<dbReference type="InterPro" id="IPR000315">
    <property type="entry name" value="Znf_B-box"/>
</dbReference>
<name>A0A2D0PYH8_ICTPU</name>
<dbReference type="GO" id="GO:0016874">
    <property type="term" value="F:ligase activity"/>
    <property type="evidence" value="ECO:0007669"/>
    <property type="project" value="UniProtKB-KW"/>
</dbReference>
<dbReference type="Pfam" id="PF15227">
    <property type="entry name" value="zf-C3HC4_4"/>
    <property type="match status" value="1"/>
</dbReference>